<accession>A0ABQ2F1T5</accession>
<dbReference type="PANTHER" id="PTHR38593">
    <property type="entry name" value="BLR2558 PROTEIN"/>
    <property type="match status" value="1"/>
</dbReference>
<dbReference type="Pfam" id="PF13628">
    <property type="entry name" value="DUF4142"/>
    <property type="match status" value="1"/>
</dbReference>
<evidence type="ECO:0000256" key="1">
    <source>
        <dbReference type="SAM" id="SignalP"/>
    </source>
</evidence>
<dbReference type="Proteomes" id="UP000647587">
    <property type="component" value="Unassembled WGS sequence"/>
</dbReference>
<keyword evidence="4" id="KW-1185">Reference proteome</keyword>
<evidence type="ECO:0000313" key="4">
    <source>
        <dbReference type="Proteomes" id="UP000647587"/>
    </source>
</evidence>
<feature type="chain" id="PRO_5045597482" description="DUF4142 domain-containing protein" evidence="1">
    <location>
        <begin position="20"/>
        <end position="179"/>
    </location>
</feature>
<evidence type="ECO:0000313" key="3">
    <source>
        <dbReference type="EMBL" id="GGK42618.1"/>
    </source>
</evidence>
<proteinExistence type="predicted"/>
<comment type="caution">
    <text evidence="3">The sequence shown here is derived from an EMBL/GenBank/DDBJ whole genome shotgun (WGS) entry which is preliminary data.</text>
</comment>
<dbReference type="InterPro" id="IPR025419">
    <property type="entry name" value="DUF4142"/>
</dbReference>
<feature type="domain" description="DUF4142" evidence="2">
    <location>
        <begin position="44"/>
        <end position="174"/>
    </location>
</feature>
<keyword evidence="1" id="KW-0732">Signal</keyword>
<name>A0ABQ2F1T5_9DEIO</name>
<dbReference type="RefSeq" id="WP_189012042.1">
    <property type="nucleotide sequence ID" value="NZ_BMPP01000034.1"/>
</dbReference>
<dbReference type="EMBL" id="BMPP01000034">
    <property type="protein sequence ID" value="GGK42618.1"/>
    <property type="molecule type" value="Genomic_DNA"/>
</dbReference>
<evidence type="ECO:0000259" key="2">
    <source>
        <dbReference type="Pfam" id="PF13628"/>
    </source>
</evidence>
<dbReference type="InterPro" id="IPR012347">
    <property type="entry name" value="Ferritin-like"/>
</dbReference>
<protein>
    <recommendedName>
        <fullName evidence="2">DUF4142 domain-containing protein</fullName>
    </recommendedName>
</protein>
<feature type="signal peptide" evidence="1">
    <location>
        <begin position="1"/>
        <end position="19"/>
    </location>
</feature>
<organism evidence="3 4">
    <name type="scientific">Deinococcus malanensis</name>
    <dbReference type="NCBI Taxonomy" id="1706855"/>
    <lineage>
        <taxon>Bacteria</taxon>
        <taxon>Thermotogati</taxon>
        <taxon>Deinococcota</taxon>
        <taxon>Deinococci</taxon>
        <taxon>Deinococcales</taxon>
        <taxon>Deinococcaceae</taxon>
        <taxon>Deinococcus</taxon>
    </lineage>
</organism>
<sequence>MKYALALATTLAFLAPASAGGMQGGMNATMPTAMMSNSPDVLWMDATSMSNHMEIMTSRMAITKTMNADVRAFAQRMIMDHTMSQNELRMMASMKGVKIMEMPSSGHRLEAQKLSTMSGMAFDRMYMMMQVMGHRHTVSMFESYLSVGRDAQTLAAARKYLPVIRMHLMEAERLHGMMK</sequence>
<dbReference type="PANTHER" id="PTHR38593:SF1">
    <property type="entry name" value="BLR2558 PROTEIN"/>
    <property type="match status" value="1"/>
</dbReference>
<dbReference type="Gene3D" id="1.20.1260.10">
    <property type="match status" value="1"/>
</dbReference>
<gene>
    <name evidence="3" type="ORF">GCM10008955_40470</name>
</gene>
<reference evidence="4" key="1">
    <citation type="journal article" date="2019" name="Int. J. Syst. Evol. Microbiol.">
        <title>The Global Catalogue of Microorganisms (GCM) 10K type strain sequencing project: providing services to taxonomists for standard genome sequencing and annotation.</title>
        <authorList>
            <consortium name="The Broad Institute Genomics Platform"/>
            <consortium name="The Broad Institute Genome Sequencing Center for Infectious Disease"/>
            <person name="Wu L."/>
            <person name="Ma J."/>
        </authorList>
    </citation>
    <scope>NUCLEOTIDE SEQUENCE [LARGE SCALE GENOMIC DNA]</scope>
    <source>
        <strain evidence="4">JCM 30331</strain>
    </source>
</reference>